<gene>
    <name evidence="7" type="ORF">FKY71_03420</name>
</gene>
<dbReference type="Proteomes" id="UP000315400">
    <property type="component" value="Unassembled WGS sequence"/>
</dbReference>
<feature type="transmembrane region" description="Helical" evidence="6">
    <location>
        <begin position="53"/>
        <end position="71"/>
    </location>
</feature>
<feature type="transmembrane region" description="Helical" evidence="6">
    <location>
        <begin position="131"/>
        <end position="153"/>
    </location>
</feature>
<dbReference type="STRING" id="1260251.SPISAL_08015"/>
<dbReference type="AlphaFoldDB" id="A0A540VUJ3"/>
<reference evidence="7 8" key="1">
    <citation type="submission" date="2019-06" db="EMBL/GenBank/DDBJ databases">
        <title>Metagenome assembled Genome of Spiribacter salinus SL48-SHIP from the microbial mat of Salt Lake 48 (Novosibirsk region, Russia).</title>
        <authorList>
            <person name="Shipova A."/>
            <person name="Rozanov A.S."/>
            <person name="Bryanskaya A.V."/>
            <person name="Peltek S.E."/>
        </authorList>
    </citation>
    <scope>NUCLEOTIDE SEQUENCE [LARGE SCALE GENOMIC DNA]</scope>
    <source>
        <strain evidence="7">SL48-SHIP-2</strain>
    </source>
</reference>
<feature type="transmembrane region" description="Helical" evidence="6">
    <location>
        <begin position="21"/>
        <end position="47"/>
    </location>
</feature>
<sequence length="191" mass="19800">MSPGPSLAVVIRNTVQQGRRAGLATALSHALGVGLYALATALGLAALVATQQALFNGLTLAGSAYLLWLGAHALRGTGRFEASTEAPMITKRPWGSVRDGLAMALLNPKIAVFFLALFSQFTRPDAGILEVAILAGTATAVDAGWYAAVALVLSGQGLSAWLRRYGVWIERLTGAVLVFLALTTAIRALGG</sequence>
<comment type="caution">
    <text evidence="7">The sequence shown here is derived from an EMBL/GenBank/DDBJ whole genome shotgun (WGS) entry which is preliminary data.</text>
</comment>
<evidence type="ECO:0000313" key="8">
    <source>
        <dbReference type="Proteomes" id="UP000315400"/>
    </source>
</evidence>
<feature type="transmembrane region" description="Helical" evidence="6">
    <location>
        <begin position="101"/>
        <end position="119"/>
    </location>
</feature>
<evidence type="ECO:0000256" key="2">
    <source>
        <dbReference type="ARBA" id="ARBA00022475"/>
    </source>
</evidence>
<proteinExistence type="predicted"/>
<comment type="subcellular location">
    <subcellularLocation>
        <location evidence="1">Cell membrane</location>
        <topology evidence="1">Multi-pass membrane protein</topology>
    </subcellularLocation>
</comment>
<dbReference type="InterPro" id="IPR001123">
    <property type="entry name" value="LeuE-type"/>
</dbReference>
<dbReference type="PANTHER" id="PTHR30086:SF16">
    <property type="entry name" value="AMINO ACID EFFLUX PERMEASE RHTB FAMILY"/>
    <property type="match status" value="1"/>
</dbReference>
<evidence type="ECO:0000256" key="1">
    <source>
        <dbReference type="ARBA" id="ARBA00004651"/>
    </source>
</evidence>
<evidence type="ECO:0000256" key="5">
    <source>
        <dbReference type="ARBA" id="ARBA00023136"/>
    </source>
</evidence>
<keyword evidence="3 6" id="KW-0812">Transmembrane</keyword>
<dbReference type="PANTHER" id="PTHR30086">
    <property type="entry name" value="ARGININE EXPORTER PROTEIN ARGO"/>
    <property type="match status" value="1"/>
</dbReference>
<evidence type="ECO:0000313" key="7">
    <source>
        <dbReference type="EMBL" id="TQF00428.1"/>
    </source>
</evidence>
<dbReference type="EMBL" id="VIFK01000013">
    <property type="protein sequence ID" value="TQF00428.1"/>
    <property type="molecule type" value="Genomic_DNA"/>
</dbReference>
<evidence type="ECO:0000256" key="3">
    <source>
        <dbReference type="ARBA" id="ARBA00022692"/>
    </source>
</evidence>
<keyword evidence="5 6" id="KW-0472">Membrane</keyword>
<evidence type="ECO:0000256" key="4">
    <source>
        <dbReference type="ARBA" id="ARBA00022989"/>
    </source>
</evidence>
<name>A0A540VUJ3_9GAMM</name>
<dbReference type="GO" id="GO:0005886">
    <property type="term" value="C:plasma membrane"/>
    <property type="evidence" value="ECO:0007669"/>
    <property type="project" value="UniProtKB-SubCell"/>
</dbReference>
<organism evidence="7 8">
    <name type="scientific">Spiribacter salinus</name>
    <dbReference type="NCBI Taxonomy" id="1335746"/>
    <lineage>
        <taxon>Bacteria</taxon>
        <taxon>Pseudomonadati</taxon>
        <taxon>Pseudomonadota</taxon>
        <taxon>Gammaproteobacteria</taxon>
        <taxon>Chromatiales</taxon>
        <taxon>Ectothiorhodospiraceae</taxon>
        <taxon>Spiribacter</taxon>
    </lineage>
</organism>
<dbReference type="GO" id="GO:0015171">
    <property type="term" value="F:amino acid transmembrane transporter activity"/>
    <property type="evidence" value="ECO:0007669"/>
    <property type="project" value="TreeGrafter"/>
</dbReference>
<keyword evidence="2" id="KW-1003">Cell membrane</keyword>
<dbReference type="PIRSF" id="PIRSF006324">
    <property type="entry name" value="LeuE"/>
    <property type="match status" value="1"/>
</dbReference>
<feature type="transmembrane region" description="Helical" evidence="6">
    <location>
        <begin position="165"/>
        <end position="189"/>
    </location>
</feature>
<accession>A0A540VUJ3</accession>
<dbReference type="Pfam" id="PF01810">
    <property type="entry name" value="LysE"/>
    <property type="match status" value="1"/>
</dbReference>
<keyword evidence="4 6" id="KW-1133">Transmembrane helix</keyword>
<protein>
    <submittedName>
        <fullName evidence="7">LysE family translocator</fullName>
    </submittedName>
</protein>
<evidence type="ECO:0000256" key="6">
    <source>
        <dbReference type="SAM" id="Phobius"/>
    </source>
</evidence>